<keyword evidence="4" id="KW-1185">Reference proteome</keyword>
<dbReference type="CDD" id="cd09917">
    <property type="entry name" value="F-box_SF"/>
    <property type="match status" value="1"/>
</dbReference>
<evidence type="ECO:0000313" key="4">
    <source>
        <dbReference type="Proteomes" id="UP000275078"/>
    </source>
</evidence>
<organism evidence="3 4">
    <name type="scientific">Ascobolus immersus RN42</name>
    <dbReference type="NCBI Taxonomy" id="1160509"/>
    <lineage>
        <taxon>Eukaryota</taxon>
        <taxon>Fungi</taxon>
        <taxon>Dikarya</taxon>
        <taxon>Ascomycota</taxon>
        <taxon>Pezizomycotina</taxon>
        <taxon>Pezizomycetes</taxon>
        <taxon>Pezizales</taxon>
        <taxon>Ascobolaceae</taxon>
        <taxon>Ascobolus</taxon>
    </lineage>
</organism>
<feature type="compositionally biased region" description="Acidic residues" evidence="1">
    <location>
        <begin position="517"/>
        <end position="531"/>
    </location>
</feature>
<dbReference type="OrthoDB" id="10685549at2759"/>
<evidence type="ECO:0000259" key="2">
    <source>
        <dbReference type="PROSITE" id="PS50181"/>
    </source>
</evidence>
<dbReference type="SMART" id="SM00256">
    <property type="entry name" value="FBOX"/>
    <property type="match status" value="1"/>
</dbReference>
<accession>A0A3N4I1V4</accession>
<dbReference type="Gene3D" id="1.20.1280.50">
    <property type="match status" value="1"/>
</dbReference>
<gene>
    <name evidence="3" type="ORF">BJ508DRAFT_307871</name>
</gene>
<sequence length="544" mass="60485">MDPTAHLPVELAHSIFSHLPPHDLFTLRRVSKSWNHHLSSTYLELLVNRSLPFASTAKTLPERLQRRRNFASGAPRVYEIAAEGHHDSTKPHTFLGSKQVMFSAGYLGVVRNWDSKLDQYHDGDKHHPVTLEVWNLAAGGRNDVPVTVELPSLFPEEEGKYSKGMVWLFGDVSQAVIRVDKTADKDADSLFRGFAVLDLTTGNILSKWFYTSDSIQAELEPPDHVCCNGREVLAVWKEECGGDLEYIDVHDVASGQSLRWEEIEEEDCDDHHASALSSTGTAYVLATDTATGTLGVRIFCARDPAAPAHFLPVRDIFGADQTASLKNVSLDLVAETLYFKAAYTADPAARWNTRQKTTWSTLLVTLPAATLSPYKPLPTSFPTATVVSKVDNACFHDLTFLHDKMTIWGYSIPGFRPEAPQSLRLAQFEKAECGTTLAHRQVEGITAQKKAEIRSGDDEAIVFYPRGERPRRESYSVPDGERHPALLLDFGGEFEIPERLGKEVSAEKFLELCTPVVEEEEEDEDEDEEGESGQAEGEAGEDEE</sequence>
<reference evidence="3 4" key="1">
    <citation type="journal article" date="2018" name="Nat. Ecol. Evol.">
        <title>Pezizomycetes genomes reveal the molecular basis of ectomycorrhizal truffle lifestyle.</title>
        <authorList>
            <person name="Murat C."/>
            <person name="Payen T."/>
            <person name="Noel B."/>
            <person name="Kuo A."/>
            <person name="Morin E."/>
            <person name="Chen J."/>
            <person name="Kohler A."/>
            <person name="Krizsan K."/>
            <person name="Balestrini R."/>
            <person name="Da Silva C."/>
            <person name="Montanini B."/>
            <person name="Hainaut M."/>
            <person name="Levati E."/>
            <person name="Barry K.W."/>
            <person name="Belfiori B."/>
            <person name="Cichocki N."/>
            <person name="Clum A."/>
            <person name="Dockter R.B."/>
            <person name="Fauchery L."/>
            <person name="Guy J."/>
            <person name="Iotti M."/>
            <person name="Le Tacon F."/>
            <person name="Lindquist E.A."/>
            <person name="Lipzen A."/>
            <person name="Malagnac F."/>
            <person name="Mello A."/>
            <person name="Molinier V."/>
            <person name="Miyauchi S."/>
            <person name="Poulain J."/>
            <person name="Riccioni C."/>
            <person name="Rubini A."/>
            <person name="Sitrit Y."/>
            <person name="Splivallo R."/>
            <person name="Traeger S."/>
            <person name="Wang M."/>
            <person name="Zifcakova L."/>
            <person name="Wipf D."/>
            <person name="Zambonelli A."/>
            <person name="Paolocci F."/>
            <person name="Nowrousian M."/>
            <person name="Ottonello S."/>
            <person name="Baldrian P."/>
            <person name="Spatafora J.W."/>
            <person name="Henrissat B."/>
            <person name="Nagy L.G."/>
            <person name="Aury J.M."/>
            <person name="Wincker P."/>
            <person name="Grigoriev I.V."/>
            <person name="Bonfante P."/>
            <person name="Martin F.M."/>
        </authorList>
    </citation>
    <scope>NUCLEOTIDE SEQUENCE [LARGE SCALE GENOMIC DNA]</scope>
    <source>
        <strain evidence="3 4">RN42</strain>
    </source>
</reference>
<name>A0A3N4I1V4_ASCIM</name>
<dbReference type="InterPro" id="IPR001810">
    <property type="entry name" value="F-box_dom"/>
</dbReference>
<dbReference type="InterPro" id="IPR036047">
    <property type="entry name" value="F-box-like_dom_sf"/>
</dbReference>
<protein>
    <recommendedName>
        <fullName evidence="2">F-box domain-containing protein</fullName>
    </recommendedName>
</protein>
<dbReference type="AlphaFoldDB" id="A0A3N4I1V4"/>
<dbReference type="Pfam" id="PF12937">
    <property type="entry name" value="F-box-like"/>
    <property type="match status" value="1"/>
</dbReference>
<proteinExistence type="predicted"/>
<evidence type="ECO:0000256" key="1">
    <source>
        <dbReference type="SAM" id="MobiDB-lite"/>
    </source>
</evidence>
<dbReference type="Proteomes" id="UP000275078">
    <property type="component" value="Unassembled WGS sequence"/>
</dbReference>
<feature type="domain" description="F-box" evidence="2">
    <location>
        <begin position="1"/>
        <end position="45"/>
    </location>
</feature>
<dbReference type="PROSITE" id="PS50181">
    <property type="entry name" value="FBOX"/>
    <property type="match status" value="1"/>
</dbReference>
<evidence type="ECO:0000313" key="3">
    <source>
        <dbReference type="EMBL" id="RPA79959.1"/>
    </source>
</evidence>
<feature type="region of interest" description="Disordered" evidence="1">
    <location>
        <begin position="514"/>
        <end position="544"/>
    </location>
</feature>
<dbReference type="SUPFAM" id="SSF81383">
    <property type="entry name" value="F-box domain"/>
    <property type="match status" value="1"/>
</dbReference>
<dbReference type="EMBL" id="ML119693">
    <property type="protein sequence ID" value="RPA79959.1"/>
    <property type="molecule type" value="Genomic_DNA"/>
</dbReference>